<dbReference type="EMBL" id="NIRI02000076">
    <property type="protein sequence ID" value="KAG5441877.1"/>
    <property type="molecule type" value="Genomic_DNA"/>
</dbReference>
<gene>
    <name evidence="2" type="ORF">CSKR_106323</name>
</gene>
<dbReference type="InParanoid" id="A0A3R7FJS1"/>
<evidence type="ECO:0000313" key="3">
    <source>
        <dbReference type="Proteomes" id="UP000286415"/>
    </source>
</evidence>
<evidence type="ECO:0000256" key="1">
    <source>
        <dbReference type="SAM" id="MobiDB-lite"/>
    </source>
</evidence>
<name>A0A3R7FJS1_CLOSI</name>
<reference evidence="2 3" key="1">
    <citation type="journal article" date="2018" name="Biotechnol. Adv.">
        <title>Improved genomic resources and new bioinformatic workflow for the carcinogenic parasite Clonorchis sinensis: Biotechnological implications.</title>
        <authorList>
            <person name="Wang D."/>
            <person name="Korhonen P.K."/>
            <person name="Gasser R.B."/>
            <person name="Young N.D."/>
        </authorList>
    </citation>
    <scope>NUCLEOTIDE SEQUENCE [LARGE SCALE GENOMIC DNA]</scope>
    <source>
        <strain evidence="2">Cs-k2</strain>
    </source>
</reference>
<sequence length="155" mass="17720">MYSLIHTLRVQVVKPPSTFSCATARKNKEHRFNQDSQHKDGQGHYEKCSYKYTYLQISLVFTGGSSESLVYAVLQLSVLHNGRLMFQLYIFTKETIHKVAESSLTAHDRFGPSWGSSGRRSPRVSVNQLREDKESTLAPHGMNADRIHYQSNQEN</sequence>
<dbReference type="AlphaFoldDB" id="A0A3R7FJS1"/>
<keyword evidence="3" id="KW-1185">Reference proteome</keyword>
<evidence type="ECO:0000313" key="2">
    <source>
        <dbReference type="EMBL" id="KAG5441877.1"/>
    </source>
</evidence>
<proteinExistence type="predicted"/>
<dbReference type="Proteomes" id="UP000286415">
    <property type="component" value="Unassembled WGS sequence"/>
</dbReference>
<comment type="caution">
    <text evidence="2">The sequence shown here is derived from an EMBL/GenBank/DDBJ whole genome shotgun (WGS) entry which is preliminary data.</text>
</comment>
<organism evidence="2 3">
    <name type="scientific">Clonorchis sinensis</name>
    <name type="common">Chinese liver fluke</name>
    <dbReference type="NCBI Taxonomy" id="79923"/>
    <lineage>
        <taxon>Eukaryota</taxon>
        <taxon>Metazoa</taxon>
        <taxon>Spiralia</taxon>
        <taxon>Lophotrochozoa</taxon>
        <taxon>Platyhelminthes</taxon>
        <taxon>Trematoda</taxon>
        <taxon>Digenea</taxon>
        <taxon>Opisthorchiida</taxon>
        <taxon>Opisthorchiata</taxon>
        <taxon>Opisthorchiidae</taxon>
        <taxon>Clonorchis</taxon>
    </lineage>
</organism>
<feature type="region of interest" description="Disordered" evidence="1">
    <location>
        <begin position="110"/>
        <end position="155"/>
    </location>
</feature>
<protein>
    <submittedName>
        <fullName evidence="2">Uncharacterized protein</fullName>
    </submittedName>
</protein>
<reference evidence="2 3" key="2">
    <citation type="journal article" date="2021" name="Genomics">
        <title>High-quality reference genome for Clonorchis sinensis.</title>
        <authorList>
            <person name="Young N.D."/>
            <person name="Stroehlein A.J."/>
            <person name="Kinkar L."/>
            <person name="Wang T."/>
            <person name="Sohn W.M."/>
            <person name="Chang B.C.H."/>
            <person name="Kaur P."/>
            <person name="Weisz D."/>
            <person name="Dudchenko O."/>
            <person name="Aiden E.L."/>
            <person name="Korhonen P.K."/>
            <person name="Gasser R.B."/>
        </authorList>
    </citation>
    <scope>NUCLEOTIDE SEQUENCE [LARGE SCALE GENOMIC DNA]</scope>
    <source>
        <strain evidence="2">Cs-k2</strain>
    </source>
</reference>
<accession>A0A3R7FJS1</accession>
<feature type="compositionally biased region" description="Low complexity" evidence="1">
    <location>
        <begin position="111"/>
        <end position="126"/>
    </location>
</feature>